<dbReference type="GO" id="GO:0005096">
    <property type="term" value="F:GTPase activator activity"/>
    <property type="evidence" value="ECO:0007669"/>
    <property type="project" value="TreeGrafter"/>
</dbReference>
<dbReference type="GO" id="GO:1904262">
    <property type="term" value="P:negative regulation of TORC1 signaling"/>
    <property type="evidence" value="ECO:0007669"/>
    <property type="project" value="TreeGrafter"/>
</dbReference>
<dbReference type="EMBL" id="CAAALY010280088">
    <property type="protein sequence ID" value="VEL43277.1"/>
    <property type="molecule type" value="Genomic_DNA"/>
</dbReference>
<comment type="caution">
    <text evidence="2">The sequence shown here is derived from an EMBL/GenBank/DDBJ whole genome shotgun (WGS) entry which is preliminary data.</text>
</comment>
<gene>
    <name evidence="2" type="ORF">PXEA_LOCUS36717</name>
</gene>
<dbReference type="GO" id="GO:0034198">
    <property type="term" value="P:cellular response to amino acid starvation"/>
    <property type="evidence" value="ECO:0007669"/>
    <property type="project" value="TreeGrafter"/>
</dbReference>
<dbReference type="AlphaFoldDB" id="A0A448XRQ0"/>
<organism evidence="2 3">
    <name type="scientific">Protopolystoma xenopodis</name>
    <dbReference type="NCBI Taxonomy" id="117903"/>
    <lineage>
        <taxon>Eukaryota</taxon>
        <taxon>Metazoa</taxon>
        <taxon>Spiralia</taxon>
        <taxon>Lophotrochozoa</taxon>
        <taxon>Platyhelminthes</taxon>
        <taxon>Monogenea</taxon>
        <taxon>Polyopisthocotylea</taxon>
        <taxon>Polystomatidea</taxon>
        <taxon>Polystomatidae</taxon>
        <taxon>Protopolystoma</taxon>
    </lineage>
</organism>
<keyword evidence="3" id="KW-1185">Reference proteome</keyword>
<evidence type="ECO:0000313" key="2">
    <source>
        <dbReference type="EMBL" id="VEL43277.1"/>
    </source>
</evidence>
<dbReference type="Pfam" id="PF06218">
    <property type="entry name" value="NPR2"/>
    <property type="match status" value="1"/>
</dbReference>
<proteinExistence type="inferred from homology"/>
<reference evidence="2" key="1">
    <citation type="submission" date="2018-11" db="EMBL/GenBank/DDBJ databases">
        <authorList>
            <consortium name="Pathogen Informatics"/>
        </authorList>
    </citation>
    <scope>NUCLEOTIDE SEQUENCE</scope>
</reference>
<dbReference type="PANTHER" id="PTHR12991:SF10">
    <property type="entry name" value="GATOR COMPLEX PROTEIN NPRL2"/>
    <property type="match status" value="1"/>
</dbReference>
<evidence type="ECO:0000256" key="1">
    <source>
        <dbReference type="ARBA" id="ARBA00008433"/>
    </source>
</evidence>
<protein>
    <submittedName>
        <fullName evidence="2">Uncharacterized protein</fullName>
    </submittedName>
</protein>
<dbReference type="OrthoDB" id="338854at2759"/>
<dbReference type="GO" id="GO:1990130">
    <property type="term" value="C:GATOR1 complex"/>
    <property type="evidence" value="ECO:0007669"/>
    <property type="project" value="TreeGrafter"/>
</dbReference>
<comment type="similarity">
    <text evidence="1">Belongs to the NPR2 family.</text>
</comment>
<sequence>MTPNEQFKEISHLVIPRAELSGRVITKEAFGHCIIGCPQCITGAKYDRNLLHFNTCLVVRPRAAPYLDDVTGGWHLWPSSSPDSSNCIGGGGCEIVSALRPPILAAYETLARKLNVYLAAEELEHGLLTRDTVQVTSGEQTQFSKGEVQTESGGRIKVARPGLSFFDQIWTDLKETGLSILSIRGSRSLYLKVRLKI</sequence>
<evidence type="ECO:0000313" key="3">
    <source>
        <dbReference type="Proteomes" id="UP000784294"/>
    </source>
</evidence>
<accession>A0A448XRQ0</accession>
<name>A0A448XRQ0_9PLAT</name>
<dbReference type="InterPro" id="IPR009348">
    <property type="entry name" value="NPR2-like"/>
</dbReference>
<dbReference type="Proteomes" id="UP000784294">
    <property type="component" value="Unassembled WGS sequence"/>
</dbReference>
<dbReference type="GO" id="GO:0005774">
    <property type="term" value="C:vacuolar membrane"/>
    <property type="evidence" value="ECO:0007669"/>
    <property type="project" value="TreeGrafter"/>
</dbReference>
<dbReference type="GO" id="GO:0010508">
    <property type="term" value="P:positive regulation of autophagy"/>
    <property type="evidence" value="ECO:0007669"/>
    <property type="project" value="TreeGrafter"/>
</dbReference>
<dbReference type="PANTHER" id="PTHR12991">
    <property type="entry name" value="NITROGEN PERMEASE REGULATOR 2/TUMOR SUPPRESSOR CANDIDATE 4"/>
    <property type="match status" value="1"/>
</dbReference>